<evidence type="ECO:0008006" key="3">
    <source>
        <dbReference type="Google" id="ProtNLM"/>
    </source>
</evidence>
<name>A0A844GCQ4_9FIRM</name>
<gene>
    <name evidence="1" type="ORF">GKZ57_00310</name>
</gene>
<comment type="caution">
    <text evidence="1">The sequence shown here is derived from an EMBL/GenBank/DDBJ whole genome shotgun (WGS) entry which is preliminary data.</text>
</comment>
<dbReference type="RefSeq" id="WP_154779448.1">
    <property type="nucleotide sequence ID" value="NZ_WMBC01000001.1"/>
</dbReference>
<proteinExistence type="predicted"/>
<dbReference type="AlphaFoldDB" id="A0A844GCQ4"/>
<dbReference type="EMBL" id="WMBC01000001">
    <property type="protein sequence ID" value="MTD59756.1"/>
    <property type="molecule type" value="Genomic_DNA"/>
</dbReference>
<reference evidence="1 2" key="1">
    <citation type="submission" date="2019-11" db="EMBL/GenBank/DDBJ databases">
        <title>Draft genome sequence of Blautia luti DSM 14534T, isolated from human stool.</title>
        <authorList>
            <person name="Ortiz R."/>
            <person name="Melis-Arcos F."/>
            <person name="Covarrubias P."/>
            <person name="Cardenas J.P."/>
            <person name="Perez-Donoso J."/>
            <person name="Almonacid D."/>
        </authorList>
    </citation>
    <scope>NUCLEOTIDE SEQUENCE [LARGE SCALE GENOMIC DNA]</scope>
    <source>
        <strain evidence="1 2">DSM 14534</strain>
    </source>
</reference>
<protein>
    <recommendedName>
        <fullName evidence="3">ICEBs1 excisionase</fullName>
    </recommendedName>
</protein>
<sequence>MQSMYYGVDEVEQVLQISKSKSYTLIRKLNEELKQKGFITIAGKIPKKYLEERCYGLSEKEA</sequence>
<organism evidence="1 2">
    <name type="scientific">Blautia luti DSM 14534 = JCM 17040</name>
    <dbReference type="NCBI Taxonomy" id="649762"/>
    <lineage>
        <taxon>Bacteria</taxon>
        <taxon>Bacillati</taxon>
        <taxon>Bacillota</taxon>
        <taxon>Clostridia</taxon>
        <taxon>Lachnospirales</taxon>
        <taxon>Lachnospiraceae</taxon>
        <taxon>Blautia</taxon>
    </lineage>
</organism>
<evidence type="ECO:0000313" key="2">
    <source>
        <dbReference type="Proteomes" id="UP000437824"/>
    </source>
</evidence>
<evidence type="ECO:0000313" key="1">
    <source>
        <dbReference type="EMBL" id="MTD59756.1"/>
    </source>
</evidence>
<accession>A0A844GCQ4</accession>
<dbReference type="Proteomes" id="UP000437824">
    <property type="component" value="Unassembled WGS sequence"/>
</dbReference>